<dbReference type="SMART" id="SM00506">
    <property type="entry name" value="A1pp"/>
    <property type="match status" value="1"/>
</dbReference>
<dbReference type="NCBIfam" id="NF001664">
    <property type="entry name" value="PRK00431.1-6"/>
    <property type="match status" value="1"/>
</dbReference>
<gene>
    <name evidence="2" type="ORF">JQM67_08365</name>
</gene>
<name>A0ABS9CNA3_9FIRM</name>
<accession>A0ABS9CNA3</accession>
<dbReference type="InterPro" id="IPR043472">
    <property type="entry name" value="Macro_dom-like"/>
</dbReference>
<evidence type="ECO:0000313" key="2">
    <source>
        <dbReference type="EMBL" id="MCF2652614.1"/>
    </source>
</evidence>
<feature type="domain" description="Macro" evidence="1">
    <location>
        <begin position="1"/>
        <end position="167"/>
    </location>
</feature>
<evidence type="ECO:0000259" key="1">
    <source>
        <dbReference type="PROSITE" id="PS51154"/>
    </source>
</evidence>
<dbReference type="RefSeq" id="WP_235323647.1">
    <property type="nucleotide sequence ID" value="NZ_JAFBIT010000002.1"/>
</dbReference>
<dbReference type="InterPro" id="IPR002589">
    <property type="entry name" value="Macro_dom"/>
</dbReference>
<reference evidence="2 3" key="1">
    <citation type="submission" date="2020-12" db="EMBL/GenBank/DDBJ databases">
        <title>Whole genome sequences of gut porcine anaerobes.</title>
        <authorList>
            <person name="Kubasova T."/>
            <person name="Jahodarova E."/>
            <person name="Rychlik I."/>
        </authorList>
    </citation>
    <scope>NUCLEOTIDE SEQUENCE [LARGE SCALE GENOMIC DNA]</scope>
    <source>
        <strain evidence="2 3">An867</strain>
    </source>
</reference>
<organism evidence="2 3">
    <name type="scientific">Anaeromassilibacillus senegalensis</name>
    <dbReference type="NCBI Taxonomy" id="1673717"/>
    <lineage>
        <taxon>Bacteria</taxon>
        <taxon>Bacillati</taxon>
        <taxon>Bacillota</taxon>
        <taxon>Clostridia</taxon>
        <taxon>Eubacteriales</taxon>
        <taxon>Acutalibacteraceae</taxon>
        <taxon>Anaeromassilibacillus</taxon>
    </lineage>
</organism>
<comment type="caution">
    <text evidence="2">The sequence shown here is derived from an EMBL/GenBank/DDBJ whole genome shotgun (WGS) entry which is preliminary data.</text>
</comment>
<dbReference type="SUPFAM" id="SSF52949">
    <property type="entry name" value="Macro domain-like"/>
    <property type="match status" value="1"/>
</dbReference>
<sequence>MPLEIVRHDITKMAVDAIVNAAKESLLGGGGVDGCIHRAAGPELLAECRTLGGCKTGDAKLTKAYRLPCKYVIHTVGPVWQGGNHGEREKLVSCYRTSLALAKKYGCETVAFPLISSGVFGYPKDQALRVAVDTIGAFLMENDMTVYIVIFDRAAYQIGGKLFTDIAEYIDDHYVDEHTDFRRERLYTMRRLEMNESPVCKEPAAPCAPMAMRAADSCLDDLLNGLDAGFSETLLKLIDRTGKKDSEIYKKANVDRKLFSKIRNNPDYKPSKATAIAFAIALELDLEETKDFIARAGFALSHSSKFDVIIEYFIKQKKYDIFEINEALFAFDQSLLGA</sequence>
<dbReference type="PANTHER" id="PTHR11106:SF27">
    <property type="entry name" value="MACRO DOMAIN-CONTAINING PROTEIN"/>
    <property type="match status" value="1"/>
</dbReference>
<dbReference type="Gene3D" id="3.40.220.10">
    <property type="entry name" value="Leucine Aminopeptidase, subunit E, domain 1"/>
    <property type="match status" value="1"/>
</dbReference>
<evidence type="ECO:0000313" key="3">
    <source>
        <dbReference type="Proteomes" id="UP001299220"/>
    </source>
</evidence>
<proteinExistence type="predicted"/>
<keyword evidence="3" id="KW-1185">Reference proteome</keyword>
<dbReference type="Pfam" id="PF01661">
    <property type="entry name" value="Macro"/>
    <property type="match status" value="1"/>
</dbReference>
<dbReference type="EMBL" id="JAFBIT010000002">
    <property type="protein sequence ID" value="MCF2652614.1"/>
    <property type="molecule type" value="Genomic_DNA"/>
</dbReference>
<dbReference type="PANTHER" id="PTHR11106">
    <property type="entry name" value="GANGLIOSIDE INDUCED DIFFERENTIATION ASSOCIATED PROTEIN 2-RELATED"/>
    <property type="match status" value="1"/>
</dbReference>
<dbReference type="CDD" id="cd02908">
    <property type="entry name" value="Macro_OAADPr_deacetylase"/>
    <property type="match status" value="1"/>
</dbReference>
<protein>
    <submittedName>
        <fullName evidence="2">O-acetyl-ADP-ribose deacetylase</fullName>
    </submittedName>
</protein>
<dbReference type="PROSITE" id="PS51154">
    <property type="entry name" value="MACRO"/>
    <property type="match status" value="1"/>
</dbReference>
<dbReference type="Proteomes" id="UP001299220">
    <property type="component" value="Unassembled WGS sequence"/>
</dbReference>